<sequence length="444" mass="50178">METYCVEPKSSKPRLSSSLHISPMFITDIFRNFLKPCTFHSTTMCCLRSKIWRMTLTLKILSLHTAYPLPTSLPSGCMEYCKDLQEYYQIETSRIQWTVQTPDPGAWNRIKDIMSQGGSEPKRNQNGRSARIDVICDGGLLWYKVSTITNRRLLFDMAKESIYCGDSDHSDSSNDTSQDLSDVPLVKMARTLKAIAQGHQIRNTTPTLCLVLPRIQEGEHVEVDKIVKFCRDMGVHVSCGNELPVTLPLSDDLLHEMVPSPKRNITSELNIDTSVLVALTSDISHFRVTPQSWFGQSQKDHIDLETHDPLIPQFCSLLCDHQLVCTKEAAASLARIVHTMGTATENARAHLLLTPDDTKTREQRTEEFRELSIHDSSIPLSLQLPIRVLYSETNLNRDICRFRLDASIQEKLNSLAQPGRSVFLSGWAKGVTTITCNVCKWVVR</sequence>
<keyword evidence="3" id="KW-1185">Reference proteome</keyword>
<gene>
    <name evidence="2" type="ORF">RRF57_000004</name>
</gene>
<dbReference type="EMBL" id="JAWHQM010000001">
    <property type="protein sequence ID" value="KAK5624288.1"/>
    <property type="molecule type" value="Genomic_DNA"/>
</dbReference>
<dbReference type="PANTHER" id="PTHR13379">
    <property type="entry name" value="UNCHARACTERIZED DUF1308"/>
    <property type="match status" value="1"/>
</dbReference>
<dbReference type="AlphaFoldDB" id="A0AAN7U9Y7"/>
<organism evidence="2 3">
    <name type="scientific">Xylaria bambusicola</name>
    <dbReference type="NCBI Taxonomy" id="326684"/>
    <lineage>
        <taxon>Eukaryota</taxon>
        <taxon>Fungi</taxon>
        <taxon>Dikarya</taxon>
        <taxon>Ascomycota</taxon>
        <taxon>Pezizomycotina</taxon>
        <taxon>Sordariomycetes</taxon>
        <taxon>Xylariomycetidae</taxon>
        <taxon>Xylariales</taxon>
        <taxon>Xylariaceae</taxon>
        <taxon>Xylaria</taxon>
    </lineage>
</organism>
<name>A0AAN7U9Y7_9PEZI</name>
<proteinExistence type="predicted"/>
<accession>A0AAN7U9Y7</accession>
<reference evidence="2 3" key="1">
    <citation type="submission" date="2023-10" db="EMBL/GenBank/DDBJ databases">
        <title>Draft genome sequence of Xylaria bambusicola isolate GMP-LS, the root and basal stem rot pathogen of sugarcane in Indonesia.</title>
        <authorList>
            <person name="Selvaraj P."/>
            <person name="Muralishankar V."/>
            <person name="Muruganantham S."/>
            <person name="Sp S."/>
            <person name="Haryani S."/>
            <person name="Lau K.J.X."/>
            <person name="Naqvi N.I."/>
        </authorList>
    </citation>
    <scope>NUCLEOTIDE SEQUENCE [LARGE SCALE GENOMIC DNA]</scope>
    <source>
        <strain evidence="2">GMP-LS</strain>
    </source>
</reference>
<comment type="caution">
    <text evidence="2">The sequence shown here is derived from an EMBL/GenBank/DDBJ whole genome shotgun (WGS) entry which is preliminary data.</text>
</comment>
<feature type="domain" description="DUF1308" evidence="1">
    <location>
        <begin position="269"/>
        <end position="354"/>
    </location>
</feature>
<protein>
    <recommendedName>
        <fullName evidence="1">DUF1308 domain-containing protein</fullName>
    </recommendedName>
</protein>
<evidence type="ECO:0000259" key="1">
    <source>
        <dbReference type="Pfam" id="PF07000"/>
    </source>
</evidence>
<dbReference type="Proteomes" id="UP001305414">
    <property type="component" value="Unassembled WGS sequence"/>
</dbReference>
<dbReference type="Pfam" id="PF07000">
    <property type="entry name" value="DUF1308"/>
    <property type="match status" value="1"/>
</dbReference>
<dbReference type="InterPro" id="IPR010733">
    <property type="entry name" value="DUF1308"/>
</dbReference>
<evidence type="ECO:0000313" key="2">
    <source>
        <dbReference type="EMBL" id="KAK5624288.1"/>
    </source>
</evidence>
<dbReference type="PANTHER" id="PTHR13379:SF0">
    <property type="entry name" value="UPF0415 PROTEIN C7ORF25"/>
    <property type="match status" value="1"/>
</dbReference>
<evidence type="ECO:0000313" key="3">
    <source>
        <dbReference type="Proteomes" id="UP001305414"/>
    </source>
</evidence>